<gene>
    <name evidence="4" type="ORF">BDFB_013221</name>
</gene>
<dbReference type="SUPFAM" id="SSF63411">
    <property type="entry name" value="LuxS/MPP-like metallohydrolase"/>
    <property type="match status" value="1"/>
</dbReference>
<evidence type="ECO:0000259" key="2">
    <source>
        <dbReference type="Pfam" id="PF16187"/>
    </source>
</evidence>
<feature type="domain" description="Peptidase M16 middle/third" evidence="2">
    <location>
        <begin position="2"/>
        <end position="53"/>
    </location>
</feature>
<dbReference type="Pfam" id="PF22456">
    <property type="entry name" value="PqqF-like_C_4"/>
    <property type="match status" value="1"/>
</dbReference>
<reference evidence="4 5" key="1">
    <citation type="submission" date="2017-03" db="EMBL/GenBank/DDBJ databases">
        <title>Genome of the blue death feigning beetle - Asbolus verrucosus.</title>
        <authorList>
            <person name="Rider S.D."/>
        </authorList>
    </citation>
    <scope>NUCLEOTIDE SEQUENCE [LARGE SCALE GENOMIC DNA]</scope>
    <source>
        <strain evidence="4">Butters</strain>
        <tissue evidence="4">Head and leg muscle</tissue>
    </source>
</reference>
<proteinExistence type="predicted"/>
<protein>
    <submittedName>
        <fullName evidence="4">Uncharacterized protein</fullName>
    </submittedName>
</protein>
<organism evidence="4 5">
    <name type="scientific">Asbolus verrucosus</name>
    <name type="common">Desert ironclad beetle</name>
    <dbReference type="NCBI Taxonomy" id="1661398"/>
    <lineage>
        <taxon>Eukaryota</taxon>
        <taxon>Metazoa</taxon>
        <taxon>Ecdysozoa</taxon>
        <taxon>Arthropoda</taxon>
        <taxon>Hexapoda</taxon>
        <taxon>Insecta</taxon>
        <taxon>Pterygota</taxon>
        <taxon>Neoptera</taxon>
        <taxon>Endopterygota</taxon>
        <taxon>Coleoptera</taxon>
        <taxon>Polyphaga</taxon>
        <taxon>Cucujiformia</taxon>
        <taxon>Tenebrionidae</taxon>
        <taxon>Pimeliinae</taxon>
        <taxon>Asbolus</taxon>
    </lineage>
</organism>
<evidence type="ECO:0000259" key="3">
    <source>
        <dbReference type="Pfam" id="PF22456"/>
    </source>
</evidence>
<dbReference type="Gene3D" id="3.30.830.10">
    <property type="entry name" value="Metalloenzyme, LuxS/M16 peptidase-like"/>
    <property type="match status" value="2"/>
</dbReference>
<dbReference type="InterPro" id="IPR011249">
    <property type="entry name" value="Metalloenz_LuxS/M16"/>
</dbReference>
<name>A0A482VCM8_ASBVE</name>
<dbReference type="PANTHER" id="PTHR43690:SF18">
    <property type="entry name" value="INSULIN-DEGRADING ENZYME-RELATED"/>
    <property type="match status" value="1"/>
</dbReference>
<sequence length="293" mass="34483">MKTIVFLELIDSSLIETAHAATRAGLSYEFQIEDKGIKFAVSGYNEKLPFHVSQLPKGENICLVESFKPNDSYSVVENYYQCEPYSLKKSIILDTIMLILECPLTKTLEVEEQLGESVYFMSKDVHGILGFTIIVDTESTKYTTQYINNRVDEFLKYASDMLVNMSEQTFEEEKRRLIETKKCDDVKLDDEVDRNWYNEIVDEYYMFDRSKREIEVIEQLTIGEVNEWWKQHIFSDGEQNFRKLSLQVVARKNKDDLPKDKDLSFKFLECEDENQEKESRCFVKNITDFKNKL</sequence>
<keyword evidence="1" id="KW-0479">Metal-binding</keyword>
<keyword evidence="5" id="KW-1185">Reference proteome</keyword>
<dbReference type="PANTHER" id="PTHR43690">
    <property type="entry name" value="NARDILYSIN"/>
    <property type="match status" value="1"/>
</dbReference>
<evidence type="ECO:0000313" key="5">
    <source>
        <dbReference type="Proteomes" id="UP000292052"/>
    </source>
</evidence>
<dbReference type="InterPro" id="IPR050626">
    <property type="entry name" value="Peptidase_M16"/>
</dbReference>
<dbReference type="InterPro" id="IPR032632">
    <property type="entry name" value="Peptidase_M16_M"/>
</dbReference>
<accession>A0A482VCM8</accession>
<dbReference type="GO" id="GO:0046872">
    <property type="term" value="F:metal ion binding"/>
    <property type="evidence" value="ECO:0007669"/>
    <property type="project" value="UniProtKB-KW"/>
</dbReference>
<evidence type="ECO:0000256" key="1">
    <source>
        <dbReference type="ARBA" id="ARBA00022723"/>
    </source>
</evidence>
<dbReference type="AlphaFoldDB" id="A0A482VCM8"/>
<dbReference type="OrthoDB" id="952271at2759"/>
<feature type="domain" description="Coenzyme PQQ synthesis protein F-like C-terminal lobe" evidence="3">
    <location>
        <begin position="99"/>
        <end position="196"/>
    </location>
</feature>
<evidence type="ECO:0000313" key="4">
    <source>
        <dbReference type="EMBL" id="RZB41254.1"/>
    </source>
</evidence>
<dbReference type="InterPro" id="IPR054734">
    <property type="entry name" value="PqqF-like_C_4"/>
</dbReference>
<comment type="caution">
    <text evidence="4">The sequence shown here is derived from an EMBL/GenBank/DDBJ whole genome shotgun (WGS) entry which is preliminary data.</text>
</comment>
<dbReference type="EMBL" id="QDEB01113636">
    <property type="protein sequence ID" value="RZB41254.1"/>
    <property type="molecule type" value="Genomic_DNA"/>
</dbReference>
<dbReference type="STRING" id="1661398.A0A482VCM8"/>
<dbReference type="Pfam" id="PF16187">
    <property type="entry name" value="Peptidase_M16_M"/>
    <property type="match status" value="1"/>
</dbReference>
<feature type="non-terminal residue" evidence="4">
    <location>
        <position position="293"/>
    </location>
</feature>
<dbReference type="Proteomes" id="UP000292052">
    <property type="component" value="Unassembled WGS sequence"/>
</dbReference>